<dbReference type="Gene3D" id="3.40.50.2300">
    <property type="match status" value="2"/>
</dbReference>
<keyword evidence="6" id="KW-1185">Reference proteome</keyword>
<comment type="caution">
    <text evidence="5">The sequence shown here is derived from an EMBL/GenBank/DDBJ whole genome shotgun (WGS) entry which is preliminary data.</text>
</comment>
<dbReference type="PANTHER" id="PTHR30146">
    <property type="entry name" value="LACI-RELATED TRANSCRIPTIONAL REPRESSOR"/>
    <property type="match status" value="1"/>
</dbReference>
<dbReference type="SUPFAM" id="SSF53822">
    <property type="entry name" value="Periplasmic binding protein-like I"/>
    <property type="match status" value="1"/>
</dbReference>
<gene>
    <name evidence="5" type="ORF">GSD1FS_1943</name>
</gene>
<evidence type="ECO:0000256" key="3">
    <source>
        <dbReference type="ARBA" id="ARBA00023163"/>
    </source>
</evidence>
<evidence type="ECO:0000256" key="1">
    <source>
        <dbReference type="ARBA" id="ARBA00023015"/>
    </source>
</evidence>
<sequence length="345" mass="38297">MAQRTTLRDVAKEAGVSTGAVSLILNGRPNRLSAETRDAVLAAAQKLHYVPNQNARSLVTNRTTLIALIVPDIENMYFASLARCIEEECQKQGYSLLIANSNDSRDTESNLIQRLTSRDVDGLMFIPSNESYDYIDQMRTQLETVPCPVTFIDRMVAADWCDSVGFDNRQGGRLAAQCLLDAGHTRIGCITGDKHAKSSSSRWLGFAQRLSEAGVTLDPDLQVAGDYRVDSGYRGADQIIDGGATAVFCCNDLMALGFLNRLRERGLDCPHDMSVIGYDNILPRFGLQTEVTTIEQDVVLLAQRSWQMLYARICESHSQGNPWMESPRVQLLKPTLIDNHTVRHL</sequence>
<dbReference type="SUPFAM" id="SSF47413">
    <property type="entry name" value="lambda repressor-like DNA-binding domains"/>
    <property type="match status" value="1"/>
</dbReference>
<evidence type="ECO:0000313" key="5">
    <source>
        <dbReference type="EMBL" id="MUH60561.1"/>
    </source>
</evidence>
<dbReference type="EMBL" id="WNLP01000016">
    <property type="protein sequence ID" value="MUH60561.1"/>
    <property type="molecule type" value="Genomic_DNA"/>
</dbReference>
<organism evidence="5 6">
    <name type="scientific">Bifidobacterium canis</name>
    <dbReference type="NCBI Taxonomy" id="2610880"/>
    <lineage>
        <taxon>Bacteria</taxon>
        <taxon>Bacillati</taxon>
        <taxon>Actinomycetota</taxon>
        <taxon>Actinomycetes</taxon>
        <taxon>Bifidobacteriales</taxon>
        <taxon>Bifidobacteriaceae</taxon>
        <taxon>Bifidobacterium</taxon>
    </lineage>
</organism>
<name>A0A7K1J7M2_9BIFI</name>
<dbReference type="PROSITE" id="PS50932">
    <property type="entry name" value="HTH_LACI_2"/>
    <property type="match status" value="1"/>
</dbReference>
<dbReference type="Proteomes" id="UP000487882">
    <property type="component" value="Unassembled WGS sequence"/>
</dbReference>
<dbReference type="Gene3D" id="1.10.260.40">
    <property type="entry name" value="lambda repressor-like DNA-binding domains"/>
    <property type="match status" value="1"/>
</dbReference>
<dbReference type="GO" id="GO:0000976">
    <property type="term" value="F:transcription cis-regulatory region binding"/>
    <property type="evidence" value="ECO:0007669"/>
    <property type="project" value="TreeGrafter"/>
</dbReference>
<keyword evidence="2" id="KW-0238">DNA-binding</keyword>
<keyword evidence="3" id="KW-0804">Transcription</keyword>
<dbReference type="Pfam" id="PF00356">
    <property type="entry name" value="LacI"/>
    <property type="match status" value="1"/>
</dbReference>
<dbReference type="InterPro" id="IPR028082">
    <property type="entry name" value="Peripla_BP_I"/>
</dbReference>
<dbReference type="SMART" id="SM00354">
    <property type="entry name" value="HTH_LACI"/>
    <property type="match status" value="1"/>
</dbReference>
<dbReference type="PROSITE" id="PS00356">
    <property type="entry name" value="HTH_LACI_1"/>
    <property type="match status" value="1"/>
</dbReference>
<dbReference type="RefSeq" id="WP_155589352.1">
    <property type="nucleotide sequence ID" value="NZ_WNLP01000016.1"/>
</dbReference>
<dbReference type="Pfam" id="PF13377">
    <property type="entry name" value="Peripla_BP_3"/>
    <property type="match status" value="1"/>
</dbReference>
<accession>A0A7K1J7M2</accession>
<dbReference type="CDD" id="cd06267">
    <property type="entry name" value="PBP1_LacI_sugar_binding-like"/>
    <property type="match status" value="1"/>
</dbReference>
<dbReference type="AlphaFoldDB" id="A0A7K1J7M2"/>
<dbReference type="InterPro" id="IPR000843">
    <property type="entry name" value="HTH_LacI"/>
</dbReference>
<evidence type="ECO:0000256" key="2">
    <source>
        <dbReference type="ARBA" id="ARBA00023125"/>
    </source>
</evidence>
<evidence type="ECO:0000259" key="4">
    <source>
        <dbReference type="PROSITE" id="PS50932"/>
    </source>
</evidence>
<dbReference type="InterPro" id="IPR010982">
    <property type="entry name" value="Lambda_DNA-bd_dom_sf"/>
</dbReference>
<reference evidence="5 6" key="1">
    <citation type="submission" date="2019-09" db="EMBL/GenBank/DDBJ databases">
        <title>Bifidobacterium canis sp. nov., isolated from the digestive tract of German Shepherd dog puppy.</title>
        <authorList>
            <person name="Bunesova V."/>
        </authorList>
    </citation>
    <scope>NUCLEOTIDE SEQUENCE [LARGE SCALE GENOMIC DNA]</scope>
    <source>
        <strain evidence="5 6">GSD1FS</strain>
    </source>
</reference>
<dbReference type="PANTHER" id="PTHR30146:SF109">
    <property type="entry name" value="HTH-TYPE TRANSCRIPTIONAL REGULATOR GALS"/>
    <property type="match status" value="1"/>
</dbReference>
<proteinExistence type="predicted"/>
<dbReference type="CDD" id="cd01392">
    <property type="entry name" value="HTH_LacI"/>
    <property type="match status" value="1"/>
</dbReference>
<feature type="domain" description="HTH lacI-type" evidence="4">
    <location>
        <begin position="5"/>
        <end position="60"/>
    </location>
</feature>
<dbReference type="GO" id="GO:0003700">
    <property type="term" value="F:DNA-binding transcription factor activity"/>
    <property type="evidence" value="ECO:0007669"/>
    <property type="project" value="TreeGrafter"/>
</dbReference>
<dbReference type="InterPro" id="IPR046335">
    <property type="entry name" value="LacI/GalR-like_sensor"/>
</dbReference>
<evidence type="ECO:0000313" key="6">
    <source>
        <dbReference type="Proteomes" id="UP000487882"/>
    </source>
</evidence>
<protein>
    <submittedName>
        <fullName evidence="5">Ribose operon repressor RbsR</fullName>
    </submittedName>
</protein>
<keyword evidence="1" id="KW-0805">Transcription regulation</keyword>